<dbReference type="Proteomes" id="UP000317494">
    <property type="component" value="Unassembled WGS sequence"/>
</dbReference>
<organism evidence="1 2">
    <name type="scientific">Synchytrium endobioticum</name>
    <dbReference type="NCBI Taxonomy" id="286115"/>
    <lineage>
        <taxon>Eukaryota</taxon>
        <taxon>Fungi</taxon>
        <taxon>Fungi incertae sedis</taxon>
        <taxon>Chytridiomycota</taxon>
        <taxon>Chytridiomycota incertae sedis</taxon>
        <taxon>Chytridiomycetes</taxon>
        <taxon>Synchytriales</taxon>
        <taxon>Synchytriaceae</taxon>
        <taxon>Synchytrium</taxon>
    </lineage>
</organism>
<protein>
    <submittedName>
        <fullName evidence="1">Uncharacterized protein</fullName>
    </submittedName>
</protein>
<reference evidence="1 2" key="1">
    <citation type="journal article" date="2019" name="Sci. Rep.">
        <title>Comparative genomics of chytrid fungi reveal insights into the obligate biotrophic and pathogenic lifestyle of Synchytrium endobioticum.</title>
        <authorList>
            <person name="van de Vossenberg B.T.L.H."/>
            <person name="Warris S."/>
            <person name="Nguyen H.D.T."/>
            <person name="van Gent-Pelzer M.P.E."/>
            <person name="Joly D.L."/>
            <person name="van de Geest H.C."/>
            <person name="Bonants P.J.M."/>
            <person name="Smith D.S."/>
            <person name="Levesque C.A."/>
            <person name="van der Lee T.A.J."/>
        </authorList>
    </citation>
    <scope>NUCLEOTIDE SEQUENCE [LARGE SCALE GENOMIC DNA]</scope>
    <source>
        <strain evidence="1 2">MB42</strain>
    </source>
</reference>
<sequence length="74" mass="8045">MFSVDCQCATNRNADGRMTTGLSARDMSKQLLLHLSRQVCFARVPLRVIISSGGTLHALNLRVTCDHAGVFPAD</sequence>
<evidence type="ECO:0000313" key="1">
    <source>
        <dbReference type="EMBL" id="TPX51034.1"/>
    </source>
</evidence>
<dbReference type="VEuPathDB" id="FungiDB:SeMB42_g02032"/>
<dbReference type="AlphaFoldDB" id="A0A507DHG8"/>
<name>A0A507DHG8_9FUNG</name>
<proteinExistence type="predicted"/>
<gene>
    <name evidence="1" type="ORF">SeMB42_g02032</name>
</gene>
<comment type="caution">
    <text evidence="1">The sequence shown here is derived from an EMBL/GenBank/DDBJ whole genome shotgun (WGS) entry which is preliminary data.</text>
</comment>
<dbReference type="EMBL" id="QEAN01000059">
    <property type="protein sequence ID" value="TPX51034.1"/>
    <property type="molecule type" value="Genomic_DNA"/>
</dbReference>
<evidence type="ECO:0000313" key="2">
    <source>
        <dbReference type="Proteomes" id="UP000317494"/>
    </source>
</evidence>
<accession>A0A507DHG8</accession>
<keyword evidence="2" id="KW-1185">Reference proteome</keyword>